<organism evidence="1 2">
    <name type="scientific">Dorcoceras hygrometricum</name>
    <dbReference type="NCBI Taxonomy" id="472368"/>
    <lineage>
        <taxon>Eukaryota</taxon>
        <taxon>Viridiplantae</taxon>
        <taxon>Streptophyta</taxon>
        <taxon>Embryophyta</taxon>
        <taxon>Tracheophyta</taxon>
        <taxon>Spermatophyta</taxon>
        <taxon>Magnoliopsida</taxon>
        <taxon>eudicotyledons</taxon>
        <taxon>Gunneridae</taxon>
        <taxon>Pentapetalae</taxon>
        <taxon>asterids</taxon>
        <taxon>lamiids</taxon>
        <taxon>Lamiales</taxon>
        <taxon>Gesneriaceae</taxon>
        <taxon>Didymocarpoideae</taxon>
        <taxon>Trichosporeae</taxon>
        <taxon>Loxocarpinae</taxon>
        <taxon>Dorcoceras</taxon>
    </lineage>
</organism>
<accession>A0A2Z7AK95</accession>
<sequence length="101" mass="10679">MRTMASTDVARTSCTPRARSTGHCAHMPAYLCALVAQRAATPVPTSHKGFHMLSALPVRVGHVAGRLPVRTRGRARLADCTHAGTNHPAVPGRRCSGVFAP</sequence>
<proteinExistence type="predicted"/>
<name>A0A2Z7AK95_9LAMI</name>
<gene>
    <name evidence="1" type="ORF">F511_27589</name>
</gene>
<protein>
    <submittedName>
        <fullName evidence="1">Auxin transport protein BIG</fullName>
    </submittedName>
</protein>
<evidence type="ECO:0000313" key="1">
    <source>
        <dbReference type="EMBL" id="KZV22211.1"/>
    </source>
</evidence>
<dbReference type="AlphaFoldDB" id="A0A2Z7AK95"/>
<dbReference type="EMBL" id="KV014422">
    <property type="protein sequence ID" value="KZV22211.1"/>
    <property type="molecule type" value="Genomic_DNA"/>
</dbReference>
<reference evidence="1 2" key="1">
    <citation type="journal article" date="2015" name="Proc. Natl. Acad. Sci. U.S.A.">
        <title>The resurrection genome of Boea hygrometrica: A blueprint for survival of dehydration.</title>
        <authorList>
            <person name="Xiao L."/>
            <person name="Yang G."/>
            <person name="Zhang L."/>
            <person name="Yang X."/>
            <person name="Zhao S."/>
            <person name="Ji Z."/>
            <person name="Zhou Q."/>
            <person name="Hu M."/>
            <person name="Wang Y."/>
            <person name="Chen M."/>
            <person name="Xu Y."/>
            <person name="Jin H."/>
            <person name="Xiao X."/>
            <person name="Hu G."/>
            <person name="Bao F."/>
            <person name="Hu Y."/>
            <person name="Wan P."/>
            <person name="Li L."/>
            <person name="Deng X."/>
            <person name="Kuang T."/>
            <person name="Xiang C."/>
            <person name="Zhu J.K."/>
            <person name="Oliver M.J."/>
            <person name="He Y."/>
        </authorList>
    </citation>
    <scope>NUCLEOTIDE SEQUENCE [LARGE SCALE GENOMIC DNA]</scope>
    <source>
        <strain evidence="2">cv. XS01</strain>
    </source>
</reference>
<dbReference type="Proteomes" id="UP000250235">
    <property type="component" value="Unassembled WGS sequence"/>
</dbReference>
<evidence type="ECO:0000313" key="2">
    <source>
        <dbReference type="Proteomes" id="UP000250235"/>
    </source>
</evidence>
<keyword evidence="2" id="KW-1185">Reference proteome</keyword>